<gene>
    <name evidence="1" type="ORF">Q4Q40_13520</name>
</gene>
<evidence type="ECO:0000313" key="2">
    <source>
        <dbReference type="Proteomes" id="UP001176806"/>
    </source>
</evidence>
<dbReference type="Proteomes" id="UP001176806">
    <property type="component" value="Unassembled WGS sequence"/>
</dbReference>
<comment type="caution">
    <text evidence="1">The sequence shown here is derived from an EMBL/GenBank/DDBJ whole genome shotgun (WGS) entry which is preliminary data.</text>
</comment>
<sequence length="1018" mass="115292">MAKNCEHTFLINHSGTGQAERVKSALVPENLKLNDFTLSEWMEFAYTFAKEVNYFSTQDTNTPLGNWENFFIEKEEITSFLSEIETGTSLTPHLTLFVCFLKLIEHSKTRFNGITKRHLDFYYKEILQIEKKAPIEDSVHLIFEVAKNISSTKINEGTLLEAGKDPDGNKLQYATDEEVVVNKIAVSSLKSIYHHIKQKPTEESALYAASQVDSIDGKGGAFKEEPQWLPFGYPEHYKPTTVLETPKLGFAIAAPTLNLQEGDRDILVKYTTEDHINTISTANLANVFEVYATGEKGWLGPFTLETTSKTGYATQVSDNNMELYLALDKSQEAILPYDKKIHGENFETTHPVLRFLLKTQQPEFNEGYKLYTQLLKKRILTTTIKVAVAGAEKVSLRNDLGDLAEDKPFHPFTTQPIERSSFYIDTPDAFSKNWKTITIRAPWLNTPSDFMDHYIAYRKTDTSKNLSPAIYQNALSNVDNLYVDSNDYFKAKLTINNNETSDVINAETSLFTSAEEGFELQLSILAETSPKIRKTGPLKLSLNQSFLHAIFPQVYALALTSKVDTLLPNEPYTPFIEKLYVDYTAEQIVDFQNPSDTTKNLDTIQLFHEHPFGQAENNLFVAPEYCQGGTLYIGLTGTVTLQQVQLLFQLIEGTENPLADSFATNEKITWSVLQGNDWEELDSNYLLGDSTGNFLKTGIVTITIPSEATTEHSLLPSGMVWLKANTQRNFDVVCRFKAIHAQVIKTTFSNNKNELSHLVDGLEAGTISKLTERNAHIKSVTQPYGTFGGSPEEGDENYYQRISERIRHRDRAINLWDYEHLILEEFKEVYKVKCLNHTKDNNFHAPGHVAIVVIPDTVNQNAFDIFQPRLSTAKRNEIQTYINGLNTMFVEAQIINPDYEEVKVTLNVQFNTGYDQNYYTKQLEEDIKRYLSPWAYKETASLHFGITFHRSKLIAYLEQLKYVDYLDSVVLRHIKTPGTTGTAKTNIIPTSAKAILVSAKEHSVTAITSKCKSTEPIN</sequence>
<name>A0ABT8WPY0_9FLAO</name>
<protein>
    <submittedName>
        <fullName evidence="1">Baseplate J/gp47 family protein</fullName>
    </submittedName>
</protein>
<dbReference type="EMBL" id="JAUOEL010000004">
    <property type="protein sequence ID" value="MDO5975211.1"/>
    <property type="molecule type" value="Genomic_DNA"/>
</dbReference>
<proteinExistence type="predicted"/>
<reference evidence="1" key="1">
    <citation type="submission" date="2023-07" db="EMBL/GenBank/DDBJ databases">
        <title>Two novel species in the genus Flavivirga.</title>
        <authorList>
            <person name="Kwon K."/>
        </authorList>
    </citation>
    <scope>NUCLEOTIDE SEQUENCE</scope>
    <source>
        <strain evidence="1">KACC 14158</strain>
    </source>
</reference>
<dbReference type="RefSeq" id="WP_303302385.1">
    <property type="nucleotide sequence ID" value="NZ_BAABDA010000035.1"/>
</dbReference>
<evidence type="ECO:0000313" key="1">
    <source>
        <dbReference type="EMBL" id="MDO5975211.1"/>
    </source>
</evidence>
<accession>A0ABT8WPY0</accession>
<organism evidence="1 2">
    <name type="scientific">Flavivirga jejuensis</name>
    <dbReference type="NCBI Taxonomy" id="870487"/>
    <lineage>
        <taxon>Bacteria</taxon>
        <taxon>Pseudomonadati</taxon>
        <taxon>Bacteroidota</taxon>
        <taxon>Flavobacteriia</taxon>
        <taxon>Flavobacteriales</taxon>
        <taxon>Flavobacteriaceae</taxon>
        <taxon>Flavivirga</taxon>
    </lineage>
</organism>
<keyword evidence="2" id="KW-1185">Reference proteome</keyword>